<dbReference type="InterPro" id="IPR037069">
    <property type="entry name" value="AcylCoA_DH/ox_N_sf"/>
</dbReference>
<dbReference type="SUPFAM" id="SSF47203">
    <property type="entry name" value="Acyl-CoA dehydrogenase C-terminal domain-like"/>
    <property type="match status" value="1"/>
</dbReference>
<gene>
    <name evidence="14" type="ORF">AU467_31695</name>
</gene>
<organism evidence="14 15">
    <name type="scientific">Rhizobium loti</name>
    <name type="common">Mesorhizobium loti</name>
    <dbReference type="NCBI Taxonomy" id="381"/>
    <lineage>
        <taxon>Bacteria</taxon>
        <taxon>Pseudomonadati</taxon>
        <taxon>Pseudomonadota</taxon>
        <taxon>Alphaproteobacteria</taxon>
        <taxon>Hyphomicrobiales</taxon>
        <taxon>Phyllobacteriaceae</taxon>
        <taxon>Mesorhizobium</taxon>
    </lineage>
</organism>
<comment type="catalytic activity">
    <reaction evidence="6">
        <text>3-sulfinopropanoyl-CoA + H2O = propanoyl-CoA + sulfite + H(+)</text>
        <dbReference type="Rhea" id="RHEA:41624"/>
        <dbReference type="ChEBI" id="CHEBI:15377"/>
        <dbReference type="ChEBI" id="CHEBI:15378"/>
        <dbReference type="ChEBI" id="CHEBI:17359"/>
        <dbReference type="ChEBI" id="CHEBI:57392"/>
        <dbReference type="ChEBI" id="CHEBI:78349"/>
        <dbReference type="EC" id="3.13.1.4"/>
    </reaction>
    <physiologicalReaction direction="left-to-right" evidence="6">
        <dbReference type="Rhea" id="RHEA:41625"/>
    </physiologicalReaction>
</comment>
<dbReference type="AlphaFoldDB" id="A0A117N227"/>
<protein>
    <recommendedName>
        <fullName evidence="8">3-sulfinopropanoyl-CoA desulfinase</fullName>
        <ecNumber evidence="7">3.13.1.4</ecNumber>
    </recommendedName>
    <alternativeName>
        <fullName evidence="9">3-sulfinopropionyl coenzyme A desulfinase</fullName>
    </alternativeName>
</protein>
<dbReference type="InterPro" id="IPR013786">
    <property type="entry name" value="AcylCoA_DH/ox_N"/>
</dbReference>
<dbReference type="PROSITE" id="PS00073">
    <property type="entry name" value="ACYL_COA_DH_2"/>
    <property type="match status" value="1"/>
</dbReference>
<dbReference type="Proteomes" id="UP000053176">
    <property type="component" value="Unassembled WGS sequence"/>
</dbReference>
<evidence type="ECO:0000313" key="14">
    <source>
        <dbReference type="EMBL" id="KUM24063.1"/>
    </source>
</evidence>
<proteinExistence type="inferred from homology"/>
<comment type="similarity">
    <text evidence="2 10">Belongs to the acyl-CoA dehydrogenase family.</text>
</comment>
<dbReference type="PANTHER" id="PTHR43884">
    <property type="entry name" value="ACYL-COA DEHYDROGENASE"/>
    <property type="match status" value="1"/>
</dbReference>
<evidence type="ECO:0000259" key="11">
    <source>
        <dbReference type="Pfam" id="PF00441"/>
    </source>
</evidence>
<evidence type="ECO:0000256" key="3">
    <source>
        <dbReference type="ARBA" id="ARBA00022630"/>
    </source>
</evidence>
<evidence type="ECO:0000259" key="12">
    <source>
        <dbReference type="Pfam" id="PF02770"/>
    </source>
</evidence>
<keyword evidence="4 10" id="KW-0274">FAD</keyword>
<evidence type="ECO:0000256" key="2">
    <source>
        <dbReference type="ARBA" id="ARBA00009347"/>
    </source>
</evidence>
<name>A0A117N227_RHILI</name>
<dbReference type="SUPFAM" id="SSF56645">
    <property type="entry name" value="Acyl-CoA dehydrogenase NM domain-like"/>
    <property type="match status" value="1"/>
</dbReference>
<feature type="domain" description="Acyl-CoA oxidase/dehydrogenase middle" evidence="12">
    <location>
        <begin position="121"/>
        <end position="216"/>
    </location>
</feature>
<feature type="domain" description="Acyl-CoA dehydrogenase/oxidase N-terminal" evidence="13">
    <location>
        <begin position="6"/>
        <end position="117"/>
    </location>
</feature>
<dbReference type="EC" id="3.13.1.4" evidence="7"/>
<dbReference type="Gene3D" id="1.10.540.10">
    <property type="entry name" value="Acyl-CoA dehydrogenase/oxidase, N-terminal domain"/>
    <property type="match status" value="1"/>
</dbReference>
<dbReference type="EMBL" id="LPWA01000145">
    <property type="protein sequence ID" value="KUM24063.1"/>
    <property type="molecule type" value="Genomic_DNA"/>
</dbReference>
<evidence type="ECO:0000256" key="6">
    <source>
        <dbReference type="ARBA" id="ARBA00052938"/>
    </source>
</evidence>
<dbReference type="Pfam" id="PF02771">
    <property type="entry name" value="Acyl-CoA_dh_N"/>
    <property type="match status" value="1"/>
</dbReference>
<evidence type="ECO:0000256" key="7">
    <source>
        <dbReference type="ARBA" id="ARBA00066461"/>
    </source>
</evidence>
<dbReference type="Pfam" id="PF00441">
    <property type="entry name" value="Acyl-CoA_dh_1"/>
    <property type="match status" value="1"/>
</dbReference>
<comment type="cofactor">
    <cofactor evidence="1 10">
        <name>FAD</name>
        <dbReference type="ChEBI" id="CHEBI:57692"/>
    </cofactor>
</comment>
<evidence type="ECO:0000259" key="13">
    <source>
        <dbReference type="Pfam" id="PF02771"/>
    </source>
</evidence>
<evidence type="ECO:0000256" key="10">
    <source>
        <dbReference type="RuleBase" id="RU362125"/>
    </source>
</evidence>
<dbReference type="GO" id="GO:0050660">
    <property type="term" value="F:flavin adenine dinucleotide binding"/>
    <property type="evidence" value="ECO:0007669"/>
    <property type="project" value="InterPro"/>
</dbReference>
<dbReference type="InterPro" id="IPR046373">
    <property type="entry name" value="Acyl-CoA_Oxase/DH_mid-dom_sf"/>
</dbReference>
<dbReference type="InterPro" id="IPR009100">
    <property type="entry name" value="AcylCoA_DH/oxidase_NM_dom_sf"/>
</dbReference>
<dbReference type="Gene3D" id="1.20.140.10">
    <property type="entry name" value="Butyryl-CoA Dehydrogenase, subunit A, domain 3"/>
    <property type="match status" value="1"/>
</dbReference>
<dbReference type="GO" id="GO:0003995">
    <property type="term" value="F:acyl-CoA dehydrogenase activity"/>
    <property type="evidence" value="ECO:0007669"/>
    <property type="project" value="InterPro"/>
</dbReference>
<sequence>MDFELSAEQVAIRDQARSVARIEVAARAASIDASAEFDWDLHRRLAEIGFLGLTAPEECGGQRLDTLIWCIVVEEIAKASSTVSNGITLTDGIIHYISTLGTREQRDKYIPPLIRGEALCSFALTEPNTGSDAASVRTTARHEGDSVILNGQKMFISGAAYADHFIVVATVDRELRHNGIRSYIVPREALGLTVGDKLDLMGIRGFGTSPVFFDECRIPASNQLGGNEGFRMVMQGLDGPGRLGAASQAVGLAQAAMESALAYSLERSQFGQLIFDHQTIQFMLADMSAEIEAARLLTWNAAWRRDAGLPFTKEASHAKLFAGDMCVRNVSNALQIFGGYGYSKEYPIERFYREAKIHQIWDGTNQIQRKIIARQLRKEKCRAI</sequence>
<feature type="domain" description="Acyl-CoA dehydrogenase/oxidase C-terminal" evidence="11">
    <location>
        <begin position="227"/>
        <end position="376"/>
    </location>
</feature>
<evidence type="ECO:0000256" key="4">
    <source>
        <dbReference type="ARBA" id="ARBA00022827"/>
    </source>
</evidence>
<keyword evidence="3 10" id="KW-0285">Flavoprotein</keyword>
<dbReference type="Gene3D" id="2.40.110.10">
    <property type="entry name" value="Butyryl-CoA Dehydrogenase, subunit A, domain 2"/>
    <property type="match status" value="1"/>
</dbReference>
<dbReference type="InterPro" id="IPR036250">
    <property type="entry name" value="AcylCo_DH-like_C"/>
</dbReference>
<accession>A0A117N227</accession>
<evidence type="ECO:0000313" key="15">
    <source>
        <dbReference type="Proteomes" id="UP000053176"/>
    </source>
</evidence>
<comment type="caution">
    <text evidence="14">The sequence shown here is derived from an EMBL/GenBank/DDBJ whole genome shotgun (WGS) entry which is preliminary data.</text>
</comment>
<evidence type="ECO:0000256" key="9">
    <source>
        <dbReference type="ARBA" id="ARBA00075603"/>
    </source>
</evidence>
<dbReference type="InterPro" id="IPR006089">
    <property type="entry name" value="Acyl-CoA_DH_CS"/>
</dbReference>
<dbReference type="InterPro" id="IPR009075">
    <property type="entry name" value="AcylCo_DH/oxidase_C"/>
</dbReference>
<dbReference type="FunFam" id="1.20.140.10:FF:000004">
    <property type="entry name" value="Acyl-CoA dehydrogenase FadE25"/>
    <property type="match status" value="1"/>
</dbReference>
<dbReference type="FunFam" id="2.40.110.10:FF:000002">
    <property type="entry name" value="Acyl-CoA dehydrogenase fadE12"/>
    <property type="match status" value="1"/>
</dbReference>
<dbReference type="PIRSF" id="PIRSF016578">
    <property type="entry name" value="HsaA"/>
    <property type="match status" value="1"/>
</dbReference>
<evidence type="ECO:0000256" key="5">
    <source>
        <dbReference type="ARBA" id="ARBA00023002"/>
    </source>
</evidence>
<evidence type="ECO:0000256" key="1">
    <source>
        <dbReference type="ARBA" id="ARBA00001974"/>
    </source>
</evidence>
<evidence type="ECO:0000256" key="8">
    <source>
        <dbReference type="ARBA" id="ARBA00068311"/>
    </source>
</evidence>
<reference evidence="14 15" key="1">
    <citation type="submission" date="2015-12" db="EMBL/GenBank/DDBJ databases">
        <title>Draft genome sequence of Mesorhizobium sp. UFLA 01-765, a multitolerant efficient symbiont and plant-growth promoting strain isolated from Zn-mining soil using Leucaena leucocephala as a trap plant.</title>
        <authorList>
            <person name="Rangel W.M."/>
            <person name="Thijs S."/>
            <person name="Longatti S.M."/>
            <person name="Moreira F.M."/>
            <person name="Weyens N."/>
            <person name="Vangronsveld J."/>
            <person name="Van Hamme J.D."/>
            <person name="Bottos E.M."/>
            <person name="Rineau F."/>
        </authorList>
    </citation>
    <scope>NUCLEOTIDE SEQUENCE [LARGE SCALE GENOMIC DNA]</scope>
    <source>
        <strain evidence="14 15">UFLA 01-765</strain>
    </source>
</reference>
<keyword evidence="5 10" id="KW-0560">Oxidoreductase</keyword>
<dbReference type="Pfam" id="PF02770">
    <property type="entry name" value="Acyl-CoA_dh_M"/>
    <property type="match status" value="1"/>
</dbReference>
<dbReference type="InterPro" id="IPR006091">
    <property type="entry name" value="Acyl-CoA_Oxase/DH_mid-dom"/>
</dbReference>
<dbReference type="PANTHER" id="PTHR43884:SF12">
    <property type="entry name" value="ISOVALERYL-COA DEHYDROGENASE, MITOCHONDRIAL-RELATED"/>
    <property type="match status" value="1"/>
</dbReference>
<dbReference type="OrthoDB" id="9775090at2"/>